<dbReference type="AlphaFoldDB" id="A0A8C0IKS8"/>
<evidence type="ECO:0000256" key="4">
    <source>
        <dbReference type="ARBA" id="ARBA00022946"/>
    </source>
</evidence>
<evidence type="ECO:0000256" key="6">
    <source>
        <dbReference type="ARBA" id="ARBA00023128"/>
    </source>
</evidence>
<evidence type="ECO:0000256" key="7">
    <source>
        <dbReference type="ARBA" id="ARBA00023274"/>
    </source>
</evidence>
<keyword evidence="4" id="KW-0809">Transit peptide</keyword>
<dbReference type="SUPFAM" id="SSF46911">
    <property type="entry name" value="Ribosomal protein S18"/>
    <property type="match status" value="1"/>
</dbReference>
<dbReference type="InterPro" id="IPR040054">
    <property type="entry name" value="MRPS18B"/>
</dbReference>
<evidence type="ECO:0000256" key="10">
    <source>
        <dbReference type="ARBA" id="ARBA00035515"/>
    </source>
</evidence>
<keyword evidence="6" id="KW-0496">Mitochondrion</keyword>
<evidence type="ECO:0000256" key="2">
    <source>
        <dbReference type="ARBA" id="ARBA00006136"/>
    </source>
</evidence>
<accession>A0A8C0IKS8</accession>
<keyword evidence="7" id="KW-0687">Ribonucleoprotein</keyword>
<dbReference type="PANTHER" id="PTHR13329:SF2">
    <property type="entry name" value="SMALL RIBOSOMAL SUBUNIT PROTEIN MS40"/>
    <property type="match status" value="1"/>
</dbReference>
<evidence type="ECO:0000313" key="12">
    <source>
        <dbReference type="Proteomes" id="UP000694404"/>
    </source>
</evidence>
<proteinExistence type="inferred from homology"/>
<evidence type="ECO:0000313" key="11">
    <source>
        <dbReference type="Ensembl" id="ENSCABP00000002034.1"/>
    </source>
</evidence>
<reference evidence="11" key="2">
    <citation type="submission" date="2025-09" db="UniProtKB">
        <authorList>
            <consortium name="Ensembl"/>
        </authorList>
    </citation>
    <scope>IDENTIFICATION</scope>
</reference>
<dbReference type="GO" id="GO:0005840">
    <property type="term" value="C:ribosome"/>
    <property type="evidence" value="ECO:0007669"/>
    <property type="project" value="UniProtKB-KW"/>
</dbReference>
<evidence type="ECO:0000256" key="3">
    <source>
        <dbReference type="ARBA" id="ARBA00022553"/>
    </source>
</evidence>
<dbReference type="PANTHER" id="PTHR13329">
    <property type="entry name" value="MITOCHONDRIAL RIBOSOMAL PROTEIN S18B"/>
    <property type="match status" value="1"/>
</dbReference>
<evidence type="ECO:0000256" key="5">
    <source>
        <dbReference type="ARBA" id="ARBA00022980"/>
    </source>
</evidence>
<evidence type="ECO:0000256" key="1">
    <source>
        <dbReference type="ARBA" id="ARBA00004173"/>
    </source>
</evidence>
<dbReference type="Proteomes" id="UP000694404">
    <property type="component" value="Unplaced"/>
</dbReference>
<evidence type="ECO:0000256" key="9">
    <source>
        <dbReference type="ARBA" id="ARBA00035130"/>
    </source>
</evidence>
<evidence type="ECO:0000256" key="8">
    <source>
        <dbReference type="ARBA" id="ARBA00032055"/>
    </source>
</evidence>
<reference evidence="11" key="1">
    <citation type="submission" date="2025-08" db="UniProtKB">
        <authorList>
            <consortium name="Ensembl"/>
        </authorList>
    </citation>
    <scope>IDENTIFICATION</scope>
</reference>
<dbReference type="GO" id="GO:1990904">
    <property type="term" value="C:ribonucleoprotein complex"/>
    <property type="evidence" value="ECO:0007669"/>
    <property type="project" value="UniProtKB-KW"/>
</dbReference>
<organism evidence="11 12">
    <name type="scientific">Chelonoidis abingdonii</name>
    <name type="common">Abingdon island giant tortoise</name>
    <name type="synonym">Testudo abingdonii</name>
    <dbReference type="NCBI Taxonomy" id="106734"/>
    <lineage>
        <taxon>Eukaryota</taxon>
        <taxon>Metazoa</taxon>
        <taxon>Chordata</taxon>
        <taxon>Craniata</taxon>
        <taxon>Vertebrata</taxon>
        <taxon>Euteleostomi</taxon>
        <taxon>Archelosauria</taxon>
        <taxon>Testudinata</taxon>
        <taxon>Testudines</taxon>
        <taxon>Cryptodira</taxon>
        <taxon>Durocryptodira</taxon>
        <taxon>Testudinoidea</taxon>
        <taxon>Testudinidae</taxon>
        <taxon>Chelonoidis</taxon>
    </lineage>
</organism>
<dbReference type="GO" id="GO:0032543">
    <property type="term" value="P:mitochondrial translation"/>
    <property type="evidence" value="ECO:0007669"/>
    <property type="project" value="InterPro"/>
</dbReference>
<keyword evidence="12" id="KW-1185">Reference proteome</keyword>
<protein>
    <recommendedName>
        <fullName evidence="9">Small ribosomal subunit protein mS40</fullName>
    </recommendedName>
    <alternativeName>
        <fullName evidence="8">28S ribosomal protein S18-2, mitochondrial</fullName>
    </alternativeName>
    <alternativeName>
        <fullName evidence="10">28S ribosomal protein S18b, mitochondrial</fullName>
    </alternativeName>
</protein>
<dbReference type="Ensembl" id="ENSCABT00000002199.1">
    <property type="protein sequence ID" value="ENSCABP00000002034.1"/>
    <property type="gene ID" value="ENSCABG00000001612.1"/>
</dbReference>
<comment type="similarity">
    <text evidence="2">Belongs to the bacterial ribosomal protein bS18 family. Mitochondrion-specific ribosomal protein mS40 subfamily.</text>
</comment>
<dbReference type="GeneTree" id="ENSGT00390000010554"/>
<comment type="subcellular location">
    <subcellularLocation>
        <location evidence="1">Mitochondrion</location>
    </subcellularLocation>
</comment>
<dbReference type="InterPro" id="IPR036870">
    <property type="entry name" value="Ribosomal_bS18_sf"/>
</dbReference>
<dbReference type="GO" id="GO:0005739">
    <property type="term" value="C:mitochondrion"/>
    <property type="evidence" value="ECO:0007669"/>
    <property type="project" value="UniProtKB-SubCell"/>
</dbReference>
<dbReference type="GO" id="GO:0003735">
    <property type="term" value="F:structural constituent of ribosome"/>
    <property type="evidence" value="ECO:0007669"/>
    <property type="project" value="InterPro"/>
</dbReference>
<keyword evidence="5" id="KW-0689">Ribosomal protein</keyword>
<dbReference type="Gene3D" id="4.10.640.10">
    <property type="entry name" value="Ribosomal protein S18"/>
    <property type="match status" value="1"/>
</dbReference>
<name>A0A8C0IKS8_CHEAB</name>
<sequence>MESSNSGQGGCRQQIHLSLLCLFAFSLKRLHSLVFSRILGVNLTWEWLTLPSPLAEYIEKYGDKPIWFGYRRNHKGSIPTQKTRKTCIRGEKIVGNPCPICRDQKLHVDYRVKDTLPSPSTAGVCMKQQKRLTQAIDQARDHGLLSFHIPLVTLQGKDYTNQHQAVTKTPPAPSLQSQTSWYPWYEWQQPPEKDIARIRRMYKDYLKEETGPA</sequence>
<dbReference type="Pfam" id="PF01084">
    <property type="entry name" value="Ribosomal_S18"/>
    <property type="match status" value="1"/>
</dbReference>
<dbReference type="InterPro" id="IPR001648">
    <property type="entry name" value="Ribosomal_bS18"/>
</dbReference>
<keyword evidence="3" id="KW-0597">Phosphoprotein</keyword>